<dbReference type="Gene3D" id="2.130.10.10">
    <property type="entry name" value="YVTN repeat-like/Quinoprotein amine dehydrogenase"/>
    <property type="match status" value="2"/>
</dbReference>
<dbReference type="SUPFAM" id="SSF101898">
    <property type="entry name" value="NHL repeat"/>
    <property type="match status" value="1"/>
</dbReference>
<accession>A0A1E8CLD6</accession>
<dbReference type="GO" id="GO:0009055">
    <property type="term" value="F:electron transfer activity"/>
    <property type="evidence" value="ECO:0007669"/>
    <property type="project" value="InterPro"/>
</dbReference>
<proteinExistence type="predicted"/>
<protein>
    <submittedName>
        <fullName evidence="2">Cytochrome C</fullName>
    </submittedName>
</protein>
<feature type="signal peptide" evidence="1">
    <location>
        <begin position="1"/>
        <end position="23"/>
    </location>
</feature>
<dbReference type="InterPro" id="IPR036909">
    <property type="entry name" value="Cyt_c-like_dom_sf"/>
</dbReference>
<keyword evidence="1" id="KW-0732">Signal</keyword>
<comment type="caution">
    <text evidence="2">The sequence shown here is derived from an EMBL/GenBank/DDBJ whole genome shotgun (WGS) entry which is preliminary data.</text>
</comment>
<name>A0A1E8CLD6_9GAMM</name>
<dbReference type="Gene3D" id="1.10.760.10">
    <property type="entry name" value="Cytochrome c-like domain"/>
    <property type="match status" value="1"/>
</dbReference>
<evidence type="ECO:0000256" key="1">
    <source>
        <dbReference type="SAM" id="SignalP"/>
    </source>
</evidence>
<dbReference type="Proteomes" id="UP000175669">
    <property type="component" value="Unassembled WGS sequence"/>
</dbReference>
<evidence type="ECO:0000313" key="2">
    <source>
        <dbReference type="EMBL" id="OFE13238.1"/>
    </source>
</evidence>
<sequence length="403" mass="44437">MFKHVLSLAGVGAGLLAATSALAQPGGNNALPDGPGKELVEIACTTCHGLNYIQRSAGYASAADWHRVFSTMVRLPEAQAETIATYLATHFPEDTSRRPNLIAGDFDIEITEWQVPTLGQRSRDPAEAPDGSIWWTGMWASLAGRLDPETGMMEEFKLPPSARPHTIVPDDDGNIWYTGNSNGTIGMLDPETGMITEYPTEARDPHSAVFHPNGNLFFTSQGAGMLGRLNPETGEMREIQTEPRPYGIKVDQGGDVWVAYNGTNKLGRMDPESMEVRYYDVPDERTRIRRLDLDSEGNVWFVNSTMGKIGRLDPDSGEITQWDSPSGPDSHPYSMAVIDDVIWYNESGMRPDALVRFDPASERFQSWAVPSGVGIIRHVWVTEDKNLLIHQSSSNHIGLVRIP</sequence>
<dbReference type="PANTHER" id="PTHR40274">
    <property type="entry name" value="VIRGINIAMYCIN B LYASE"/>
    <property type="match status" value="1"/>
</dbReference>
<dbReference type="RefSeq" id="WP_070117062.1">
    <property type="nucleotide sequence ID" value="NZ_CAXATG010000004.1"/>
</dbReference>
<dbReference type="InterPro" id="IPR015943">
    <property type="entry name" value="WD40/YVTN_repeat-like_dom_sf"/>
</dbReference>
<dbReference type="GO" id="GO:0020037">
    <property type="term" value="F:heme binding"/>
    <property type="evidence" value="ECO:0007669"/>
    <property type="project" value="InterPro"/>
</dbReference>
<gene>
    <name evidence="2" type="ORF">PHACT_08890</name>
</gene>
<feature type="chain" id="PRO_5009212149" evidence="1">
    <location>
        <begin position="24"/>
        <end position="403"/>
    </location>
</feature>
<dbReference type="STRING" id="1524254.PHACT_08890"/>
<dbReference type="SUPFAM" id="SSF46626">
    <property type="entry name" value="Cytochrome c"/>
    <property type="match status" value="1"/>
</dbReference>
<reference evidence="3" key="1">
    <citation type="submission" date="2016-07" db="EMBL/GenBank/DDBJ databases">
        <authorList>
            <person name="Florea S."/>
            <person name="Webb J.S."/>
            <person name="Jaromczyk J."/>
            <person name="Schardl C.L."/>
        </authorList>
    </citation>
    <scope>NUCLEOTIDE SEQUENCE [LARGE SCALE GENOMIC DNA]</scope>
    <source>
        <strain evidence="3">KCTC 42131</strain>
    </source>
</reference>
<dbReference type="EMBL" id="MASR01000001">
    <property type="protein sequence ID" value="OFE13238.1"/>
    <property type="molecule type" value="Genomic_DNA"/>
</dbReference>
<organism evidence="2 3">
    <name type="scientific">Pseudohongiella acticola</name>
    <dbReference type="NCBI Taxonomy" id="1524254"/>
    <lineage>
        <taxon>Bacteria</taxon>
        <taxon>Pseudomonadati</taxon>
        <taxon>Pseudomonadota</taxon>
        <taxon>Gammaproteobacteria</taxon>
        <taxon>Pseudomonadales</taxon>
        <taxon>Pseudohongiellaceae</taxon>
        <taxon>Pseudohongiella</taxon>
    </lineage>
</organism>
<dbReference type="Pfam" id="PF24684">
    <property type="entry name" value="Vgb_lyase"/>
    <property type="match status" value="1"/>
</dbReference>
<dbReference type="PANTHER" id="PTHR40274:SF3">
    <property type="entry name" value="VIRGINIAMYCIN B LYASE"/>
    <property type="match status" value="1"/>
</dbReference>
<dbReference type="InterPro" id="IPR051344">
    <property type="entry name" value="Vgb"/>
</dbReference>
<evidence type="ECO:0000313" key="3">
    <source>
        <dbReference type="Proteomes" id="UP000175669"/>
    </source>
</evidence>
<dbReference type="AlphaFoldDB" id="A0A1E8CLD6"/>
<keyword evidence="3" id="KW-1185">Reference proteome</keyword>